<protein>
    <submittedName>
        <fullName evidence="2">Enoyl-CoA hydratase/isomerase, CaiD/MenB-like protein</fullName>
    </submittedName>
</protein>
<dbReference type="PANTHER" id="PTHR42964">
    <property type="entry name" value="ENOYL-COA HYDRATASE"/>
    <property type="match status" value="1"/>
</dbReference>
<dbReference type="CDD" id="cd06558">
    <property type="entry name" value="crotonase-like"/>
    <property type="match status" value="1"/>
</dbReference>
<organism evidence="2 3">
    <name type="scientific">Paraburkholderia xenovorans (strain LB400)</name>
    <dbReference type="NCBI Taxonomy" id="266265"/>
    <lineage>
        <taxon>Bacteria</taxon>
        <taxon>Pseudomonadati</taxon>
        <taxon>Pseudomonadota</taxon>
        <taxon>Betaproteobacteria</taxon>
        <taxon>Burkholderiales</taxon>
        <taxon>Burkholderiaceae</taxon>
        <taxon>Paraburkholderia</taxon>
    </lineage>
</organism>
<evidence type="ECO:0000256" key="1">
    <source>
        <dbReference type="ARBA" id="ARBA00005254"/>
    </source>
</evidence>
<name>Q140L7_PARXL</name>
<proteinExistence type="inferred from homology"/>
<dbReference type="Proteomes" id="UP000001817">
    <property type="component" value="Chromosome 1"/>
</dbReference>
<keyword evidence="3" id="KW-1185">Reference proteome</keyword>
<dbReference type="SUPFAM" id="SSF52096">
    <property type="entry name" value="ClpP/crotonase"/>
    <property type="match status" value="1"/>
</dbReference>
<dbReference type="PATRIC" id="fig|266265.5.peg.1752"/>
<sequence>MNSMTPELNQDNPGNGFVDVVDEGRLRYVTICRESRANALSVAMLGSLADAIASAGRVSAIDAIVLRSTGVNFCAGADMGELRTHRRQQYDALRTLIAALDKRAVPLLCVMQGRALGAGCVLSALADVVIASDEATQGFPEMRFGMYPSLVHAVLVQKLPEPLVYALCVGARVLSAHDAWSLGLVTEVLPADDFTKCARDRVEFYVARTAAVRYGREMMDQSAREMLLARVAKAEHIIDRNLADPEVEAMLSSYRK</sequence>
<dbReference type="EMBL" id="CP000270">
    <property type="protein sequence ID" value="ABE30222.1"/>
    <property type="molecule type" value="Genomic_DNA"/>
</dbReference>
<evidence type="ECO:0000313" key="3">
    <source>
        <dbReference type="Proteomes" id="UP000001817"/>
    </source>
</evidence>
<dbReference type="PANTHER" id="PTHR42964:SF1">
    <property type="entry name" value="POLYKETIDE BIOSYNTHESIS ENOYL-COA HYDRATASE PKSH-RELATED"/>
    <property type="match status" value="1"/>
</dbReference>
<dbReference type="AlphaFoldDB" id="Q140L7"/>
<gene>
    <name evidence="2" type="ORF">Bxe_A2742</name>
</gene>
<reference evidence="2 3" key="1">
    <citation type="journal article" date="2006" name="Proc. Natl. Acad. Sci. U.S.A.">
        <title>Burkholderia xenovorans LB400 harbors a multi-replicon, 9.73-Mbp genome shaped for versatility.</title>
        <authorList>
            <person name="Chain P.S."/>
            <person name="Denef V.J."/>
            <person name="Konstantinidis K.T."/>
            <person name="Vergez L.M."/>
            <person name="Agullo L."/>
            <person name="Reyes V.L."/>
            <person name="Hauser L."/>
            <person name="Cordova M."/>
            <person name="Gomez L."/>
            <person name="Gonzalez M."/>
            <person name="Land M."/>
            <person name="Lao V."/>
            <person name="Larimer F."/>
            <person name="LiPuma J.J."/>
            <person name="Mahenthiralingam E."/>
            <person name="Malfatti S.A."/>
            <person name="Marx C.J."/>
            <person name="Parnell J.J."/>
            <person name="Ramette A."/>
            <person name="Richardson P."/>
            <person name="Seeger M."/>
            <person name="Smith D."/>
            <person name="Spilker T."/>
            <person name="Sul W.J."/>
            <person name="Tsoi T.V."/>
            <person name="Ulrich L.E."/>
            <person name="Zhulin I.B."/>
            <person name="Tiedje J.M."/>
        </authorList>
    </citation>
    <scope>NUCLEOTIDE SEQUENCE [LARGE SCALE GENOMIC DNA]</scope>
    <source>
        <strain evidence="2 3">LB400</strain>
    </source>
</reference>
<dbReference type="InterPro" id="IPR001753">
    <property type="entry name" value="Enoyl-CoA_hydra/iso"/>
</dbReference>
<accession>Q140L7</accession>
<dbReference type="InterPro" id="IPR051683">
    <property type="entry name" value="Enoyl-CoA_Hydratase/Isomerase"/>
</dbReference>
<evidence type="ECO:0000313" key="2">
    <source>
        <dbReference type="EMBL" id="ABE30222.1"/>
    </source>
</evidence>
<dbReference type="InterPro" id="IPR029045">
    <property type="entry name" value="ClpP/crotonase-like_dom_sf"/>
</dbReference>
<dbReference type="KEGG" id="bxe:Bxe_A2742"/>
<dbReference type="GO" id="GO:0003824">
    <property type="term" value="F:catalytic activity"/>
    <property type="evidence" value="ECO:0007669"/>
    <property type="project" value="UniProtKB-ARBA"/>
</dbReference>
<dbReference type="STRING" id="266265.Bxe_A2742"/>
<comment type="similarity">
    <text evidence="1">Belongs to the enoyl-CoA hydratase/isomerase family.</text>
</comment>
<dbReference type="eggNOG" id="COG1024">
    <property type="taxonomic scope" value="Bacteria"/>
</dbReference>
<dbReference type="Pfam" id="PF00378">
    <property type="entry name" value="ECH_1"/>
    <property type="match status" value="1"/>
</dbReference>
<dbReference type="Gene3D" id="3.90.226.10">
    <property type="entry name" value="2-enoyl-CoA Hydratase, Chain A, domain 1"/>
    <property type="match status" value="1"/>
</dbReference>